<feature type="transmembrane region" description="Helical" evidence="3">
    <location>
        <begin position="275"/>
        <end position="302"/>
    </location>
</feature>
<evidence type="ECO:0000256" key="2">
    <source>
        <dbReference type="SAM" id="MobiDB-lite"/>
    </source>
</evidence>
<feature type="region of interest" description="Disordered" evidence="2">
    <location>
        <begin position="1"/>
        <end position="20"/>
    </location>
</feature>
<feature type="compositionally biased region" description="Polar residues" evidence="2">
    <location>
        <begin position="1"/>
        <end position="11"/>
    </location>
</feature>
<feature type="transmembrane region" description="Helical" evidence="3">
    <location>
        <begin position="115"/>
        <end position="142"/>
    </location>
</feature>
<evidence type="ECO:0008006" key="6">
    <source>
        <dbReference type="Google" id="ProtNLM"/>
    </source>
</evidence>
<gene>
    <name evidence="4" type="ORF">DSL64_19155</name>
</gene>
<keyword evidence="3" id="KW-1133">Transmembrane helix</keyword>
<dbReference type="EMBL" id="QNUL01000017">
    <property type="protein sequence ID" value="REA59075.1"/>
    <property type="molecule type" value="Genomic_DNA"/>
</dbReference>
<dbReference type="RefSeq" id="WP_115832532.1">
    <property type="nucleotide sequence ID" value="NZ_QNUL01000017.1"/>
</dbReference>
<keyword evidence="5" id="KW-1185">Reference proteome</keyword>
<evidence type="ECO:0000256" key="1">
    <source>
        <dbReference type="SAM" id="Coils"/>
    </source>
</evidence>
<evidence type="ECO:0000313" key="5">
    <source>
        <dbReference type="Proteomes" id="UP000256373"/>
    </source>
</evidence>
<keyword evidence="3" id="KW-0812">Transmembrane</keyword>
<protein>
    <recommendedName>
        <fullName evidence="6">DUF4407 domain-containing protein</fullName>
    </recommendedName>
</protein>
<feature type="coiled-coil region" evidence="1">
    <location>
        <begin position="80"/>
        <end position="107"/>
    </location>
</feature>
<comment type="caution">
    <text evidence="4">The sequence shown here is derived from an EMBL/GenBank/DDBJ whole genome shotgun (WGS) entry which is preliminary data.</text>
</comment>
<sequence>MDEQNPNQSGDYQHGYSSGIEGLERESYENYLASNVTHAWTSEQISQKQQQLTTLRGRQQETLQKQKSSFDKLQLETMGLNGSARKMKDLEDSIARIDAETEELKEKRTSKAPSYSLIAGLIFLAAGISFVAGDLIISHEIVAYALNIRNSNEAWAFAIGLAMLSVLLKPAYDRLIEEPFHAGENPKAKSRYATFKLILSIFAIVTLIVLGWFRYEAYRTDKLKEAINKSVKNLQLNAVDPMTGAPINSPELTNKIEQALRNSDQLNLDLVNSPWALLSFVLSGVLFAIAGAVSLGMALPVLQGFWYRWLQIDPKLWRLRRRRKKILKQIEPLQQILTERMAQKNILENDLAVLSSLDELKQEEKALMDEIAILENDRRQSLTDSRRNSFADGYSRGQVTRDVMNQEEYDSWRNRHMTVSDLAMKARSNAASDRAVTRTKSTGMRPHQAIRKAITDRFDENNSQ</sequence>
<accession>A0A3D8Y805</accession>
<feature type="region of interest" description="Disordered" evidence="2">
    <location>
        <begin position="427"/>
        <end position="450"/>
    </location>
</feature>
<dbReference type="OrthoDB" id="936599at2"/>
<reference evidence="4 5" key="1">
    <citation type="submission" date="2018-07" db="EMBL/GenBank/DDBJ databases">
        <title>Dyadobacter roseus sp. nov., isolated from rose rhizosphere soil.</title>
        <authorList>
            <person name="Chen L."/>
        </authorList>
    </citation>
    <scope>NUCLEOTIDE SEQUENCE [LARGE SCALE GENOMIC DNA]</scope>
    <source>
        <strain evidence="4 5">RS19</strain>
    </source>
</reference>
<organism evidence="4 5">
    <name type="scientific">Dyadobacter luteus</name>
    <dbReference type="NCBI Taxonomy" id="2259619"/>
    <lineage>
        <taxon>Bacteria</taxon>
        <taxon>Pseudomonadati</taxon>
        <taxon>Bacteroidota</taxon>
        <taxon>Cytophagia</taxon>
        <taxon>Cytophagales</taxon>
        <taxon>Spirosomataceae</taxon>
        <taxon>Dyadobacter</taxon>
    </lineage>
</organism>
<name>A0A3D8Y805_9BACT</name>
<keyword evidence="1" id="KW-0175">Coiled coil</keyword>
<feature type="transmembrane region" description="Helical" evidence="3">
    <location>
        <begin position="193"/>
        <end position="213"/>
    </location>
</feature>
<dbReference type="AlphaFoldDB" id="A0A3D8Y805"/>
<proteinExistence type="predicted"/>
<evidence type="ECO:0000313" key="4">
    <source>
        <dbReference type="EMBL" id="REA59075.1"/>
    </source>
</evidence>
<keyword evidence="3" id="KW-0472">Membrane</keyword>
<evidence type="ECO:0000256" key="3">
    <source>
        <dbReference type="SAM" id="Phobius"/>
    </source>
</evidence>
<dbReference type="Proteomes" id="UP000256373">
    <property type="component" value="Unassembled WGS sequence"/>
</dbReference>